<dbReference type="SUPFAM" id="SSF88697">
    <property type="entry name" value="PUA domain-like"/>
    <property type="match status" value="1"/>
</dbReference>
<sequence>MSSISDRFIFLYFFVNSGGKDLSGNKRTNKTQSFDQKFDKSNEALRVSCKKVYLVRVVRSHKEKRSAYAPEQGVRYDGIYRIEKCWRKPGIQVCRYLFVRCDNDPAPWTRSASLS</sequence>
<dbReference type="EMBL" id="CM007903">
    <property type="protein sequence ID" value="OTF97274.1"/>
    <property type="molecule type" value="Genomic_DNA"/>
</dbReference>
<feature type="domain" description="YDG" evidence="3">
    <location>
        <begin position="1"/>
        <end position="103"/>
    </location>
</feature>
<dbReference type="InterPro" id="IPR003105">
    <property type="entry name" value="SRA_YDG"/>
</dbReference>
<dbReference type="GO" id="GO:0005634">
    <property type="term" value="C:nucleus"/>
    <property type="evidence" value="ECO:0007669"/>
    <property type="project" value="UniProtKB-SubCell"/>
</dbReference>
<reference evidence="5" key="1">
    <citation type="journal article" date="2017" name="Nature">
        <title>The sunflower genome provides insights into oil metabolism, flowering and Asterid evolution.</title>
        <authorList>
            <person name="Badouin H."/>
            <person name="Gouzy J."/>
            <person name="Grassa C.J."/>
            <person name="Murat F."/>
            <person name="Staton S.E."/>
            <person name="Cottret L."/>
            <person name="Lelandais-Briere C."/>
            <person name="Owens G.L."/>
            <person name="Carrere S."/>
            <person name="Mayjonade B."/>
            <person name="Legrand L."/>
            <person name="Gill N."/>
            <person name="Kane N.C."/>
            <person name="Bowers J.E."/>
            <person name="Hubner S."/>
            <person name="Bellec A."/>
            <person name="Berard A."/>
            <person name="Berges H."/>
            <person name="Blanchet N."/>
            <person name="Boniface M.C."/>
            <person name="Brunel D."/>
            <person name="Catrice O."/>
            <person name="Chaidir N."/>
            <person name="Claudel C."/>
            <person name="Donnadieu C."/>
            <person name="Faraut T."/>
            <person name="Fievet G."/>
            <person name="Helmstetter N."/>
            <person name="King M."/>
            <person name="Knapp S.J."/>
            <person name="Lai Z."/>
            <person name="Le Paslier M.C."/>
            <person name="Lippi Y."/>
            <person name="Lorenzon L."/>
            <person name="Mandel J.R."/>
            <person name="Marage G."/>
            <person name="Marchand G."/>
            <person name="Marquand E."/>
            <person name="Bret-Mestries E."/>
            <person name="Morien E."/>
            <person name="Nambeesan S."/>
            <person name="Nguyen T."/>
            <person name="Pegot-Espagnet P."/>
            <person name="Pouilly N."/>
            <person name="Raftis F."/>
            <person name="Sallet E."/>
            <person name="Schiex T."/>
            <person name="Thomas J."/>
            <person name="Vandecasteele C."/>
            <person name="Vares D."/>
            <person name="Vear F."/>
            <person name="Vautrin S."/>
            <person name="Crespi M."/>
            <person name="Mangin B."/>
            <person name="Burke J.M."/>
            <person name="Salse J."/>
            <person name="Munos S."/>
            <person name="Vincourt P."/>
            <person name="Rieseberg L.H."/>
            <person name="Langlade N.B."/>
        </authorList>
    </citation>
    <scope>NUCLEOTIDE SEQUENCE [LARGE SCALE GENOMIC DNA]</scope>
    <source>
        <strain evidence="5">cv. SF193</strain>
    </source>
</reference>
<proteinExistence type="predicted"/>
<keyword evidence="1 2" id="KW-0539">Nucleus</keyword>
<evidence type="ECO:0000259" key="3">
    <source>
        <dbReference type="PROSITE" id="PS51015"/>
    </source>
</evidence>
<gene>
    <name evidence="4" type="ORF">HannXRQ_Chr14g0432821</name>
</gene>
<evidence type="ECO:0000256" key="1">
    <source>
        <dbReference type="ARBA" id="ARBA00023242"/>
    </source>
</evidence>
<dbReference type="InterPro" id="IPR036987">
    <property type="entry name" value="SRA-YDG_sf"/>
</dbReference>
<dbReference type="Proteomes" id="UP000215914">
    <property type="component" value="Chromosome 14"/>
</dbReference>
<dbReference type="STRING" id="4232.A0A251SEJ0"/>
<dbReference type="InParanoid" id="A0A251SEJ0"/>
<keyword evidence="5" id="KW-1185">Reference proteome</keyword>
<dbReference type="Gene3D" id="2.30.280.10">
    <property type="entry name" value="SRA-YDG"/>
    <property type="match status" value="1"/>
</dbReference>
<dbReference type="PANTHER" id="PTHR14140">
    <property type="entry name" value="E3 UBIQUITIN-PROTEIN LIGASE UHRF-RELATED"/>
    <property type="match status" value="1"/>
</dbReference>
<dbReference type="Pfam" id="PF02182">
    <property type="entry name" value="SAD_SRA"/>
    <property type="match status" value="1"/>
</dbReference>
<evidence type="ECO:0000256" key="2">
    <source>
        <dbReference type="PROSITE-ProRule" id="PRU00358"/>
    </source>
</evidence>
<evidence type="ECO:0000313" key="5">
    <source>
        <dbReference type="Proteomes" id="UP000215914"/>
    </source>
</evidence>
<accession>A0A251SEJ0</accession>
<organism evidence="4 5">
    <name type="scientific">Helianthus annuus</name>
    <name type="common">Common sunflower</name>
    <dbReference type="NCBI Taxonomy" id="4232"/>
    <lineage>
        <taxon>Eukaryota</taxon>
        <taxon>Viridiplantae</taxon>
        <taxon>Streptophyta</taxon>
        <taxon>Embryophyta</taxon>
        <taxon>Tracheophyta</taxon>
        <taxon>Spermatophyta</taxon>
        <taxon>Magnoliopsida</taxon>
        <taxon>eudicotyledons</taxon>
        <taxon>Gunneridae</taxon>
        <taxon>Pentapetalae</taxon>
        <taxon>asterids</taxon>
        <taxon>campanulids</taxon>
        <taxon>Asterales</taxon>
        <taxon>Asteraceae</taxon>
        <taxon>Asteroideae</taxon>
        <taxon>Heliantheae alliance</taxon>
        <taxon>Heliantheae</taxon>
        <taxon>Helianthus</taxon>
    </lineage>
</organism>
<protein>
    <submittedName>
        <fullName evidence="4">Putative SRA-YDG, PUA-like domain protein</fullName>
    </submittedName>
</protein>
<evidence type="ECO:0000313" key="4">
    <source>
        <dbReference type="EMBL" id="OTF97274.1"/>
    </source>
</evidence>
<dbReference type="AlphaFoldDB" id="A0A251SEJ0"/>
<name>A0A251SEJ0_HELAN</name>
<dbReference type="PANTHER" id="PTHR14140:SF44">
    <property type="entry name" value="RING-TYPE E3 UBIQUITIN TRANSFERASE"/>
    <property type="match status" value="1"/>
</dbReference>
<dbReference type="InterPro" id="IPR015947">
    <property type="entry name" value="PUA-like_sf"/>
</dbReference>
<dbReference type="InterPro" id="IPR045134">
    <property type="entry name" value="UHRF1/2-like"/>
</dbReference>
<dbReference type="SMART" id="SM00466">
    <property type="entry name" value="SRA"/>
    <property type="match status" value="1"/>
</dbReference>
<comment type="subcellular location">
    <subcellularLocation>
        <location evidence="2">Nucleus</location>
    </subcellularLocation>
</comment>
<dbReference type="PROSITE" id="PS51015">
    <property type="entry name" value="YDG"/>
    <property type="match status" value="1"/>
</dbReference>